<keyword evidence="6" id="KW-0234">DNA repair</keyword>
<dbReference type="SMART" id="SM00898">
    <property type="entry name" value="Fapy_DNA_glyco"/>
    <property type="match status" value="1"/>
</dbReference>
<keyword evidence="3" id="KW-0227">DNA damage</keyword>
<dbReference type="SMART" id="SM01232">
    <property type="entry name" value="H2TH"/>
    <property type="match status" value="1"/>
</dbReference>
<feature type="domain" description="Formamidopyrimidine-DNA glycosylase catalytic" evidence="11">
    <location>
        <begin position="2"/>
        <end position="136"/>
    </location>
</feature>
<dbReference type="OrthoDB" id="444592at2759"/>
<dbReference type="Pfam" id="PF06831">
    <property type="entry name" value="H2TH"/>
    <property type="match status" value="1"/>
</dbReference>
<dbReference type="Gene3D" id="3.20.190.10">
    <property type="entry name" value="MutM-like, N-terminal"/>
    <property type="match status" value="1"/>
</dbReference>
<dbReference type="InterPro" id="IPR015886">
    <property type="entry name" value="H2TH_FPG"/>
</dbReference>
<comment type="caution">
    <text evidence="12">The sequence shown here is derived from an EMBL/GenBank/DDBJ whole genome shotgun (WGS) entry which is preliminary data.</text>
</comment>
<feature type="region of interest" description="Disordered" evidence="10">
    <location>
        <begin position="314"/>
        <end position="355"/>
    </location>
</feature>
<accession>A0A397T3W0</accession>
<feature type="compositionally biased region" description="Basic and acidic residues" evidence="10">
    <location>
        <begin position="337"/>
        <end position="349"/>
    </location>
</feature>
<keyword evidence="4" id="KW-0378">Hydrolase</keyword>
<evidence type="ECO:0000256" key="2">
    <source>
        <dbReference type="ARBA" id="ARBA00009409"/>
    </source>
</evidence>
<evidence type="ECO:0000256" key="4">
    <source>
        <dbReference type="ARBA" id="ARBA00022801"/>
    </source>
</evidence>
<organism evidence="12 13">
    <name type="scientific">Glomus cerebriforme</name>
    <dbReference type="NCBI Taxonomy" id="658196"/>
    <lineage>
        <taxon>Eukaryota</taxon>
        <taxon>Fungi</taxon>
        <taxon>Fungi incertae sedis</taxon>
        <taxon>Mucoromycota</taxon>
        <taxon>Glomeromycotina</taxon>
        <taxon>Glomeromycetes</taxon>
        <taxon>Glomerales</taxon>
        <taxon>Glomeraceae</taxon>
        <taxon>Glomus</taxon>
    </lineage>
</organism>
<dbReference type="GO" id="GO:0006284">
    <property type="term" value="P:base-excision repair"/>
    <property type="evidence" value="ECO:0007669"/>
    <property type="project" value="InterPro"/>
</dbReference>
<dbReference type="EMBL" id="QKYT01000149">
    <property type="protein sequence ID" value="RIA91576.1"/>
    <property type="molecule type" value="Genomic_DNA"/>
</dbReference>
<keyword evidence="13" id="KW-1185">Reference proteome</keyword>
<dbReference type="InterPro" id="IPR010979">
    <property type="entry name" value="Ribosomal_uS13-like_H2TH"/>
</dbReference>
<dbReference type="GO" id="GO:0005634">
    <property type="term" value="C:nucleus"/>
    <property type="evidence" value="ECO:0007669"/>
    <property type="project" value="TreeGrafter"/>
</dbReference>
<dbReference type="PANTHER" id="PTHR22993:SF9">
    <property type="entry name" value="FORMAMIDOPYRIMIDINE-DNA GLYCOSYLASE"/>
    <property type="match status" value="1"/>
</dbReference>
<comment type="catalytic activity">
    <reaction evidence="1">
        <text>Hydrolysis of DNA containing ring-opened 7-methylguanine residues, releasing 2,6-diamino-4-hydroxy-5-(N-methyl)formamidopyrimidine.</text>
        <dbReference type="EC" id="3.2.2.23"/>
    </reaction>
</comment>
<dbReference type="InterPro" id="IPR012319">
    <property type="entry name" value="FPG_cat"/>
</dbReference>
<evidence type="ECO:0000256" key="5">
    <source>
        <dbReference type="ARBA" id="ARBA00023125"/>
    </source>
</evidence>
<evidence type="ECO:0000256" key="7">
    <source>
        <dbReference type="ARBA" id="ARBA00023239"/>
    </source>
</evidence>
<dbReference type="STRING" id="658196.A0A397T3W0"/>
<keyword evidence="8" id="KW-0511">Multifunctional enzyme</keyword>
<keyword evidence="9" id="KW-0326">Glycosidase</keyword>
<dbReference type="InterPro" id="IPR035937">
    <property type="entry name" value="FPG_N"/>
</dbReference>
<name>A0A397T3W0_9GLOM</name>
<dbReference type="GO" id="GO:0016829">
    <property type="term" value="F:lyase activity"/>
    <property type="evidence" value="ECO:0007669"/>
    <property type="project" value="UniProtKB-KW"/>
</dbReference>
<evidence type="ECO:0000256" key="6">
    <source>
        <dbReference type="ARBA" id="ARBA00023204"/>
    </source>
</evidence>
<comment type="similarity">
    <text evidence="2">Belongs to the FPG family.</text>
</comment>
<dbReference type="PANTHER" id="PTHR22993">
    <property type="entry name" value="FORMAMIDOPYRIMIDINE-DNA GLYCOSYLASE"/>
    <property type="match status" value="1"/>
</dbReference>
<dbReference type="SUPFAM" id="SSF46946">
    <property type="entry name" value="S13-like H2TH domain"/>
    <property type="match status" value="1"/>
</dbReference>
<sequence>MPELPEVHRAERACNANIVGKKIVQVETREDKLVFGNIPNGKFESSLLNKFVVNTGRWGKYFYFEMNESPNPVFHFGMTGDICFKDQDKFSYRNKKSKNDLNEWPPKFWKFILTFDDPSNTSEKIVMAFSDVRRLARVYFTTNSPLKDVPISELGFDPLQNMPDVQNFSKLILKRKCPIKALLLNQQFSAGVGNWIADEVLFQSHIHPNQYANTLNQEQINTLHEKLVYVCKTAVDVNAESRLFPDSWLFHYRWNKRNKNGAFMPDGEQIVFETIGSRTTAIVPSVQKLPEGTANYAPMNTESQRPIRKKRKITAVDDTSIKKQTVKRVQPLRKKNDKLSVQKSVDQKHGKNRRK</sequence>
<dbReference type="PROSITE" id="PS51068">
    <property type="entry name" value="FPG_CAT"/>
    <property type="match status" value="1"/>
</dbReference>
<dbReference type="Gene3D" id="1.10.8.50">
    <property type="match status" value="1"/>
</dbReference>
<evidence type="ECO:0000313" key="12">
    <source>
        <dbReference type="EMBL" id="RIA91576.1"/>
    </source>
</evidence>
<proteinExistence type="inferred from homology"/>
<reference evidence="12 13" key="1">
    <citation type="submission" date="2018-06" db="EMBL/GenBank/DDBJ databases">
        <title>Comparative genomics reveals the genomic features of Rhizophagus irregularis, R. cerebriforme, R. diaphanum and Gigaspora rosea, and their symbiotic lifestyle signature.</title>
        <authorList>
            <person name="Morin E."/>
            <person name="San Clemente H."/>
            <person name="Chen E.C.H."/>
            <person name="De La Providencia I."/>
            <person name="Hainaut M."/>
            <person name="Kuo A."/>
            <person name="Kohler A."/>
            <person name="Murat C."/>
            <person name="Tang N."/>
            <person name="Roy S."/>
            <person name="Loubradou J."/>
            <person name="Henrissat B."/>
            <person name="Grigoriev I.V."/>
            <person name="Corradi N."/>
            <person name="Roux C."/>
            <person name="Martin F.M."/>
        </authorList>
    </citation>
    <scope>NUCLEOTIDE SEQUENCE [LARGE SCALE GENOMIC DNA]</scope>
    <source>
        <strain evidence="12 13">DAOM 227022</strain>
    </source>
</reference>
<dbReference type="GO" id="GO:0003684">
    <property type="term" value="F:damaged DNA binding"/>
    <property type="evidence" value="ECO:0007669"/>
    <property type="project" value="InterPro"/>
</dbReference>
<feature type="compositionally biased region" description="Basic residues" evidence="10">
    <location>
        <begin position="324"/>
        <end position="336"/>
    </location>
</feature>
<dbReference type="AlphaFoldDB" id="A0A397T3W0"/>
<dbReference type="GO" id="GO:0008270">
    <property type="term" value="F:zinc ion binding"/>
    <property type="evidence" value="ECO:0007669"/>
    <property type="project" value="InterPro"/>
</dbReference>
<keyword evidence="5" id="KW-0238">DNA-binding</keyword>
<dbReference type="GO" id="GO:0008534">
    <property type="term" value="F:oxidized purine nucleobase lesion DNA N-glycosylase activity"/>
    <property type="evidence" value="ECO:0007669"/>
    <property type="project" value="UniProtKB-EC"/>
</dbReference>
<dbReference type="FunFam" id="1.10.8.50:FF:000009">
    <property type="entry name" value="Formamidopyrimidine-DNA glycosylase"/>
    <property type="match status" value="1"/>
</dbReference>
<evidence type="ECO:0000256" key="9">
    <source>
        <dbReference type="ARBA" id="ARBA00023295"/>
    </source>
</evidence>
<evidence type="ECO:0000313" key="13">
    <source>
        <dbReference type="Proteomes" id="UP000265703"/>
    </source>
</evidence>
<keyword evidence="7" id="KW-0456">Lyase</keyword>
<evidence type="ECO:0000256" key="8">
    <source>
        <dbReference type="ARBA" id="ARBA00023268"/>
    </source>
</evidence>
<evidence type="ECO:0000256" key="10">
    <source>
        <dbReference type="SAM" id="MobiDB-lite"/>
    </source>
</evidence>
<dbReference type="GO" id="GO:0003906">
    <property type="term" value="F:DNA-(apurinic or apyrimidinic site) endonuclease activity"/>
    <property type="evidence" value="ECO:0007669"/>
    <property type="project" value="InterPro"/>
</dbReference>
<evidence type="ECO:0000259" key="11">
    <source>
        <dbReference type="PROSITE" id="PS51068"/>
    </source>
</evidence>
<dbReference type="Pfam" id="PF01149">
    <property type="entry name" value="Fapy_DNA_glyco"/>
    <property type="match status" value="1"/>
</dbReference>
<dbReference type="SUPFAM" id="SSF81624">
    <property type="entry name" value="N-terminal domain of MutM-like DNA repair proteins"/>
    <property type="match status" value="1"/>
</dbReference>
<dbReference type="Proteomes" id="UP000265703">
    <property type="component" value="Unassembled WGS sequence"/>
</dbReference>
<gene>
    <name evidence="12" type="ORF">C1645_796924</name>
</gene>
<evidence type="ECO:0000256" key="1">
    <source>
        <dbReference type="ARBA" id="ARBA00001668"/>
    </source>
</evidence>
<evidence type="ECO:0000256" key="3">
    <source>
        <dbReference type="ARBA" id="ARBA00022763"/>
    </source>
</evidence>
<protein>
    <submittedName>
        <fullName evidence="12">AtMMH-1</fullName>
    </submittedName>
</protein>